<dbReference type="EMBL" id="JAWDIT010000007">
    <property type="protein sequence ID" value="MDU0347147.1"/>
    <property type="molecule type" value="Genomic_DNA"/>
</dbReference>
<evidence type="ECO:0000313" key="1">
    <source>
        <dbReference type="EMBL" id="MDU0347147.1"/>
    </source>
</evidence>
<organism evidence="1 2">
    <name type="scientific">Microbacterium phycohabitans</name>
    <dbReference type="NCBI Taxonomy" id="3075993"/>
    <lineage>
        <taxon>Bacteria</taxon>
        <taxon>Bacillati</taxon>
        <taxon>Actinomycetota</taxon>
        <taxon>Actinomycetes</taxon>
        <taxon>Micrococcales</taxon>
        <taxon>Microbacteriaceae</taxon>
        <taxon>Microbacterium</taxon>
    </lineage>
</organism>
<dbReference type="RefSeq" id="WP_298871859.1">
    <property type="nucleotide sequence ID" value="NZ_JAWDIT010000007.1"/>
</dbReference>
<protein>
    <recommendedName>
        <fullName evidence="3">PE domain-containing protein</fullName>
    </recommendedName>
</protein>
<proteinExistence type="predicted"/>
<accession>A0ABU3SQY1</accession>
<keyword evidence="2" id="KW-1185">Reference proteome</keyword>
<comment type="caution">
    <text evidence="1">The sequence shown here is derived from an EMBL/GenBank/DDBJ whole genome shotgun (WGS) entry which is preliminary data.</text>
</comment>
<reference evidence="1 2" key="1">
    <citation type="submission" date="2023-09" db="EMBL/GenBank/DDBJ databases">
        <title>Microbacterium fusihabitans sp. nov., Microbacterium phycihabitans sp. nov., and Microbacterium cervinum sp. nov., isolated from dried seaweeds of beach.</title>
        <authorList>
            <person name="Lee S.D."/>
        </authorList>
    </citation>
    <scope>NUCLEOTIDE SEQUENCE [LARGE SCALE GENOMIC DNA]</scope>
    <source>
        <strain evidence="1 2">KSW2-29</strain>
    </source>
</reference>
<evidence type="ECO:0000313" key="2">
    <source>
        <dbReference type="Proteomes" id="UP001261125"/>
    </source>
</evidence>
<dbReference type="Proteomes" id="UP001261125">
    <property type="component" value="Unassembled WGS sequence"/>
</dbReference>
<sequence>MPLISVSVDEMRRAATKVKEVSAGLSPLPLVSIADQPDLSLAVAEFVACMNDCRSERERELDALSAGLREVADLFESHESGALDEIRALGSSLDWSIR</sequence>
<name>A0ABU3SQY1_9MICO</name>
<evidence type="ECO:0008006" key="3">
    <source>
        <dbReference type="Google" id="ProtNLM"/>
    </source>
</evidence>
<gene>
    <name evidence="1" type="ORF">RWH44_15715</name>
</gene>